<dbReference type="EMBL" id="CP014579">
    <property type="protein sequence ID" value="ANB77554.1"/>
    <property type="molecule type" value="Genomic_DNA"/>
</dbReference>
<keyword evidence="1" id="KW-0812">Transmembrane</keyword>
<proteinExistence type="predicted"/>
<name>A0A160FWE6_9BURK</name>
<dbReference type="Proteomes" id="UP000076852">
    <property type="component" value="Chromosome 2"/>
</dbReference>
<gene>
    <name evidence="3" type="ORF">AYM40_28245</name>
</gene>
<feature type="domain" description="MaoC-like" evidence="2">
    <location>
        <begin position="15"/>
        <end position="107"/>
    </location>
</feature>
<dbReference type="SUPFAM" id="SSF54637">
    <property type="entry name" value="Thioesterase/thiol ester dehydrase-isomerase"/>
    <property type="match status" value="1"/>
</dbReference>
<evidence type="ECO:0000259" key="2">
    <source>
        <dbReference type="Pfam" id="PF01575"/>
    </source>
</evidence>
<dbReference type="InterPro" id="IPR052342">
    <property type="entry name" value="MCH/BMMD"/>
</dbReference>
<dbReference type="STRING" id="1804984.AYM40_28245"/>
<dbReference type="Gene3D" id="3.10.129.10">
    <property type="entry name" value="Hotdog Thioesterase"/>
    <property type="match status" value="1"/>
</dbReference>
<dbReference type="PANTHER" id="PTHR43664">
    <property type="entry name" value="MONOAMINE OXIDASE-RELATED"/>
    <property type="match status" value="1"/>
</dbReference>
<keyword evidence="1" id="KW-0472">Membrane</keyword>
<keyword evidence="1" id="KW-1133">Transmembrane helix</keyword>
<evidence type="ECO:0000256" key="1">
    <source>
        <dbReference type="SAM" id="Phobius"/>
    </source>
</evidence>
<organism evidence="3 4">
    <name type="scientific">Paraburkholderia phytofirmans OLGA172</name>
    <dbReference type="NCBI Taxonomy" id="1417228"/>
    <lineage>
        <taxon>Bacteria</taxon>
        <taxon>Pseudomonadati</taxon>
        <taxon>Pseudomonadota</taxon>
        <taxon>Betaproteobacteria</taxon>
        <taxon>Burkholderiales</taxon>
        <taxon>Burkholderiaceae</taxon>
        <taxon>Paraburkholderia</taxon>
    </lineage>
</organism>
<dbReference type="PANTHER" id="PTHR43664:SF1">
    <property type="entry name" value="BETA-METHYLMALYL-COA DEHYDRATASE"/>
    <property type="match status" value="1"/>
</dbReference>
<dbReference type="KEGG" id="buz:AYM40_28245"/>
<sequence length="146" mass="16232">MFWEDFQPGHSFACGQRKVTKEEIVGFANQYDPQPFHLDEAFCAGTIYGGLIASGGHVWAICMGLVVRSVFNRSANMGSPGLDYLRWHRPLRPGDLVRAVVTVVSAEPSSRPLTGKLKLSFELRNHREEVLMSALVNVLMGRNTNV</sequence>
<dbReference type="InterPro" id="IPR002539">
    <property type="entry name" value="MaoC-like_dom"/>
</dbReference>
<accession>A0A160FWE6</accession>
<protein>
    <recommendedName>
        <fullName evidence="2">MaoC-like domain-containing protein</fullName>
    </recommendedName>
</protein>
<evidence type="ECO:0000313" key="3">
    <source>
        <dbReference type="EMBL" id="ANB77554.1"/>
    </source>
</evidence>
<dbReference type="Pfam" id="PF01575">
    <property type="entry name" value="MaoC_dehydratas"/>
    <property type="match status" value="1"/>
</dbReference>
<keyword evidence="4" id="KW-1185">Reference proteome</keyword>
<dbReference type="InterPro" id="IPR029069">
    <property type="entry name" value="HotDog_dom_sf"/>
</dbReference>
<reference evidence="3 4" key="1">
    <citation type="journal article" date="2016" name="Gene">
        <title>PacBio SMRT assembly of a complex multi-replicon genome reveals chlorocatechol degradative operon in a region of genome plasticity.</title>
        <authorList>
            <person name="Ricker N."/>
            <person name="Shen S.Y."/>
            <person name="Goordial J."/>
            <person name="Jin S."/>
            <person name="Fulthorpe R.R."/>
        </authorList>
    </citation>
    <scope>NUCLEOTIDE SEQUENCE [LARGE SCALE GENOMIC DNA]</scope>
    <source>
        <strain evidence="3 4">OLGA172</strain>
    </source>
</reference>
<evidence type="ECO:0000313" key="4">
    <source>
        <dbReference type="Proteomes" id="UP000076852"/>
    </source>
</evidence>
<feature type="transmembrane region" description="Helical" evidence="1">
    <location>
        <begin position="47"/>
        <end position="67"/>
    </location>
</feature>
<dbReference type="AlphaFoldDB" id="A0A160FWE6"/>